<dbReference type="AlphaFoldDB" id="A0A485MSI6"/>
<name>A0A485MSI6_LYNPA</name>
<proteinExistence type="predicted"/>
<keyword evidence="3" id="KW-1185">Reference proteome</keyword>
<dbReference type="Proteomes" id="UP000386466">
    <property type="component" value="Unassembled WGS sequence"/>
</dbReference>
<dbReference type="InterPro" id="IPR056913">
    <property type="entry name" value="TRAPPC10/Trs130_N"/>
</dbReference>
<sequence>MDTPEELLLLVIYTVENNPIDTCAGNQILFTSIYPTLFQQLPREPMEWRRSYSPDTKDNSPRI</sequence>
<organism evidence="2 3">
    <name type="scientific">Lynx pardinus</name>
    <name type="common">Iberian lynx</name>
    <name type="synonym">Felis pardina</name>
    <dbReference type="NCBI Taxonomy" id="191816"/>
    <lineage>
        <taxon>Eukaryota</taxon>
        <taxon>Metazoa</taxon>
        <taxon>Chordata</taxon>
        <taxon>Craniata</taxon>
        <taxon>Vertebrata</taxon>
        <taxon>Euteleostomi</taxon>
        <taxon>Mammalia</taxon>
        <taxon>Eutheria</taxon>
        <taxon>Laurasiatheria</taxon>
        <taxon>Carnivora</taxon>
        <taxon>Feliformia</taxon>
        <taxon>Felidae</taxon>
        <taxon>Felinae</taxon>
        <taxon>Lynx</taxon>
    </lineage>
</organism>
<gene>
    <name evidence="2" type="ORF">LYPA_23C016849</name>
</gene>
<dbReference type="EMBL" id="CAAGRJ010005027">
    <property type="protein sequence ID" value="VFV23044.1"/>
    <property type="molecule type" value="Genomic_DNA"/>
</dbReference>
<evidence type="ECO:0000259" key="1">
    <source>
        <dbReference type="Pfam" id="PF23036"/>
    </source>
</evidence>
<evidence type="ECO:0000313" key="2">
    <source>
        <dbReference type="EMBL" id="VFV23044.1"/>
    </source>
</evidence>
<accession>A0A485MSI6</accession>
<evidence type="ECO:0000313" key="3">
    <source>
        <dbReference type="Proteomes" id="UP000386466"/>
    </source>
</evidence>
<feature type="domain" description="TRAPPC10/Trs130 N-terminal" evidence="1">
    <location>
        <begin position="17"/>
        <end position="57"/>
    </location>
</feature>
<reference evidence="2 3" key="1">
    <citation type="submission" date="2019-01" db="EMBL/GenBank/DDBJ databases">
        <authorList>
            <person name="Alioto T."/>
            <person name="Alioto T."/>
        </authorList>
    </citation>
    <scope>NUCLEOTIDE SEQUENCE [LARGE SCALE GENOMIC DNA]</scope>
</reference>
<protein>
    <submittedName>
        <fullName evidence="2">Trafficking protein particle complex subunit</fullName>
    </submittedName>
</protein>
<dbReference type="Pfam" id="PF23036">
    <property type="entry name" value="TRAPPC10_1st"/>
    <property type="match status" value="1"/>
</dbReference>